<dbReference type="InterPro" id="IPR037951">
    <property type="entry name" value="MopB_CT_YdeP"/>
</dbReference>
<reference evidence="3" key="2">
    <citation type="submission" date="2021-04" db="EMBL/GenBank/DDBJ databases">
        <authorList>
            <person name="Gilroy R."/>
        </authorList>
    </citation>
    <scope>NUCLEOTIDE SEQUENCE</scope>
    <source>
        <strain evidence="3">ChiGjej1B1-98</strain>
    </source>
</reference>
<comment type="caution">
    <text evidence="3">The sequence shown here is derived from an EMBL/GenBank/DDBJ whole genome shotgun (WGS) entry which is preliminary data.</text>
</comment>
<dbReference type="SUPFAM" id="SSF50692">
    <property type="entry name" value="ADC-like"/>
    <property type="match status" value="1"/>
</dbReference>
<gene>
    <name evidence="3" type="ORF">H9830_14645</name>
</gene>
<dbReference type="Gene3D" id="2.40.40.20">
    <property type="match status" value="1"/>
</dbReference>
<dbReference type="CDD" id="cd02787">
    <property type="entry name" value="MopB_CT_ydeP"/>
    <property type="match status" value="1"/>
</dbReference>
<dbReference type="SUPFAM" id="SSF53706">
    <property type="entry name" value="Formate dehydrogenase/DMSO reductase, domains 1-3"/>
    <property type="match status" value="1"/>
</dbReference>
<protein>
    <recommendedName>
        <fullName evidence="2">Molybdopterin dinucleotide-binding domain-containing protein</fullName>
    </recommendedName>
</protein>
<feature type="domain" description="Molybdopterin dinucleotide-binding" evidence="2">
    <location>
        <begin position="254"/>
        <end position="311"/>
    </location>
</feature>
<feature type="region of interest" description="Disordered" evidence="1">
    <location>
        <begin position="1"/>
        <end position="23"/>
    </location>
</feature>
<proteinExistence type="predicted"/>
<organism evidence="3 4">
    <name type="scientific">Candidatus Agrococcus pullicola</name>
    <dbReference type="NCBI Taxonomy" id="2838429"/>
    <lineage>
        <taxon>Bacteria</taxon>
        <taxon>Bacillati</taxon>
        <taxon>Actinomycetota</taxon>
        <taxon>Actinomycetes</taxon>
        <taxon>Micrococcales</taxon>
        <taxon>Microbacteriaceae</taxon>
        <taxon>Agrococcus</taxon>
    </lineage>
</organism>
<dbReference type="InterPro" id="IPR006657">
    <property type="entry name" value="MoPterin_dinucl-bd_dom"/>
</dbReference>
<evidence type="ECO:0000313" key="4">
    <source>
        <dbReference type="Proteomes" id="UP000824005"/>
    </source>
</evidence>
<accession>A0A9D1YYM0</accession>
<dbReference type="GO" id="GO:0016491">
    <property type="term" value="F:oxidoreductase activity"/>
    <property type="evidence" value="ECO:0007669"/>
    <property type="project" value="InterPro"/>
</dbReference>
<feature type="non-terminal residue" evidence="3">
    <location>
        <position position="1"/>
    </location>
</feature>
<dbReference type="PANTHER" id="PTHR43105:SF4">
    <property type="entry name" value="PROTEIN YDEP"/>
    <property type="match status" value="1"/>
</dbReference>
<dbReference type="AlphaFoldDB" id="A0A9D1YYM0"/>
<dbReference type="InterPro" id="IPR050123">
    <property type="entry name" value="Prok_molybdopt-oxidoreductase"/>
</dbReference>
<dbReference type="Proteomes" id="UP000824005">
    <property type="component" value="Unassembled WGS sequence"/>
</dbReference>
<dbReference type="Gene3D" id="3.40.228.10">
    <property type="entry name" value="Dimethylsulfoxide Reductase, domain 2"/>
    <property type="match status" value="1"/>
</dbReference>
<reference evidence="3" key="1">
    <citation type="journal article" date="2021" name="PeerJ">
        <title>Extensive microbial diversity within the chicken gut microbiome revealed by metagenomics and culture.</title>
        <authorList>
            <person name="Gilroy R."/>
            <person name="Ravi A."/>
            <person name="Getino M."/>
            <person name="Pursley I."/>
            <person name="Horton D.L."/>
            <person name="Alikhan N.F."/>
            <person name="Baker D."/>
            <person name="Gharbi K."/>
            <person name="Hall N."/>
            <person name="Watson M."/>
            <person name="Adriaenssens E.M."/>
            <person name="Foster-Nyarko E."/>
            <person name="Jarju S."/>
            <person name="Secka A."/>
            <person name="Antonio M."/>
            <person name="Oren A."/>
            <person name="Chaudhuri R.R."/>
            <person name="La Ragione R."/>
            <person name="Hildebrand F."/>
            <person name="Pallen M.J."/>
        </authorList>
    </citation>
    <scope>NUCLEOTIDE SEQUENCE</scope>
    <source>
        <strain evidence="3">ChiGjej1B1-98</strain>
    </source>
</reference>
<dbReference type="Pfam" id="PF01568">
    <property type="entry name" value="Molydop_binding"/>
    <property type="match status" value="1"/>
</dbReference>
<dbReference type="GO" id="GO:0043546">
    <property type="term" value="F:molybdopterin cofactor binding"/>
    <property type="evidence" value="ECO:0007669"/>
    <property type="project" value="InterPro"/>
</dbReference>
<dbReference type="EMBL" id="DXDC01000446">
    <property type="protein sequence ID" value="HIY67500.1"/>
    <property type="molecule type" value="Genomic_DNA"/>
</dbReference>
<evidence type="ECO:0000313" key="3">
    <source>
        <dbReference type="EMBL" id="HIY67500.1"/>
    </source>
</evidence>
<name>A0A9D1YYM0_9MICO</name>
<dbReference type="GO" id="GO:0016020">
    <property type="term" value="C:membrane"/>
    <property type="evidence" value="ECO:0007669"/>
    <property type="project" value="TreeGrafter"/>
</dbReference>
<evidence type="ECO:0000256" key="1">
    <source>
        <dbReference type="SAM" id="MobiDB-lite"/>
    </source>
</evidence>
<sequence length="380" mass="41428">LRGNIGKPGAGASPIRGHSNVQGDRTMGVWEKMPDSFLDALGEEFGFEPPREPGFDSVDGIRALSEGRVKFWMSLGGNLLGAISDTNLAEASMRKTKLSVQLSTKLNRSHVITGEEALILPVLGRTEVDMQLTGPQYVTVEDTVCAVHASHGQIAPISESVRSEVSIIAGIGHATFGGRHDIDWLSFADNYDLIRDRISRVVPGCEDYNEKTRRRDGFVLPNGPRDERRFDTATGKARITVNDLEPVECPPGRLLLQTVRSHDQFNTTIYSLNDRYRGVKKGRYVIFVHPEDLADLGLEDGQSVDIFSEWEGQSDRVLRGFRAVAFPTARGCAAAYFPEANVLVPLDSVAYGSNTPVSKAIVVRLEPSVTPAGAGRPVVA</sequence>
<dbReference type="InterPro" id="IPR009010">
    <property type="entry name" value="Asp_de-COase-like_dom_sf"/>
</dbReference>
<evidence type="ECO:0000259" key="2">
    <source>
        <dbReference type="Pfam" id="PF01568"/>
    </source>
</evidence>
<dbReference type="PANTHER" id="PTHR43105">
    <property type="entry name" value="RESPIRATORY NITRATE REDUCTASE"/>
    <property type="match status" value="1"/>
</dbReference>
<dbReference type="Gene3D" id="3.40.50.740">
    <property type="match status" value="1"/>
</dbReference>